<dbReference type="SUPFAM" id="SSF55785">
    <property type="entry name" value="PYP-like sensor domain (PAS domain)"/>
    <property type="match status" value="1"/>
</dbReference>
<evidence type="ECO:0000256" key="1">
    <source>
        <dbReference type="PROSITE-ProRule" id="PRU00169"/>
    </source>
</evidence>
<dbReference type="Gene3D" id="3.30.450.20">
    <property type="entry name" value="PAS domain"/>
    <property type="match status" value="1"/>
</dbReference>
<dbReference type="NCBIfam" id="TIGR00254">
    <property type="entry name" value="GGDEF"/>
    <property type="match status" value="1"/>
</dbReference>
<evidence type="ECO:0000259" key="2">
    <source>
        <dbReference type="PROSITE" id="PS50110"/>
    </source>
</evidence>
<evidence type="ECO:0000259" key="5">
    <source>
        <dbReference type="PROSITE" id="PS50887"/>
    </source>
</evidence>
<evidence type="ECO:0000313" key="7">
    <source>
        <dbReference type="Proteomes" id="UP001595692"/>
    </source>
</evidence>
<dbReference type="Pfam" id="PF00990">
    <property type="entry name" value="GGDEF"/>
    <property type="match status" value="1"/>
</dbReference>
<dbReference type="SMART" id="SM00448">
    <property type="entry name" value="REC"/>
    <property type="match status" value="1"/>
</dbReference>
<dbReference type="SMART" id="SM00052">
    <property type="entry name" value="EAL"/>
    <property type="match status" value="1"/>
</dbReference>
<name>A0ABV8CPM3_9GAMM</name>
<dbReference type="InterPro" id="IPR011006">
    <property type="entry name" value="CheY-like_superfamily"/>
</dbReference>
<evidence type="ECO:0000313" key="6">
    <source>
        <dbReference type="EMBL" id="MFC3914145.1"/>
    </source>
</evidence>
<feature type="domain" description="PAS" evidence="3">
    <location>
        <begin position="152"/>
        <end position="198"/>
    </location>
</feature>
<dbReference type="CDD" id="cd17569">
    <property type="entry name" value="REC_HupR-like"/>
    <property type="match status" value="1"/>
</dbReference>
<dbReference type="InterPro" id="IPR035965">
    <property type="entry name" value="PAS-like_dom_sf"/>
</dbReference>
<dbReference type="CDD" id="cd00130">
    <property type="entry name" value="PAS"/>
    <property type="match status" value="1"/>
</dbReference>
<keyword evidence="1" id="KW-0597">Phosphoprotein</keyword>
<dbReference type="SMART" id="SM00267">
    <property type="entry name" value="GGDEF"/>
    <property type="match status" value="1"/>
</dbReference>
<feature type="domain" description="EAL" evidence="4">
    <location>
        <begin position="447"/>
        <end position="700"/>
    </location>
</feature>
<dbReference type="InterPro" id="IPR000160">
    <property type="entry name" value="GGDEF_dom"/>
</dbReference>
<dbReference type="SMART" id="SM00091">
    <property type="entry name" value="PAS"/>
    <property type="match status" value="1"/>
</dbReference>
<comment type="caution">
    <text evidence="6">The sequence shown here is derived from an EMBL/GenBank/DDBJ whole genome shotgun (WGS) entry which is preliminary data.</text>
</comment>
<dbReference type="Gene3D" id="3.20.20.450">
    <property type="entry name" value="EAL domain"/>
    <property type="match status" value="1"/>
</dbReference>
<dbReference type="PANTHER" id="PTHR44757:SF2">
    <property type="entry name" value="BIOFILM ARCHITECTURE MAINTENANCE PROTEIN MBAA"/>
    <property type="match status" value="1"/>
</dbReference>
<sequence>MLQHPRLRQWCLQLLARDFELSEVNIQDPDVVGSVDMLLFDEASAAEQQHWLDLFRRRLAPDSPPLLLLQQDNREAGQLEPYFDGLLCILSPLNELLARLHEWGALHYSAKVWTMAAMGKIGRPGASGAKVTPPADIPLQLPDDLCSGLFLRLSEIASQGMFICDSNGTLRFVNAALCQLTGYQRHDLLGKSVQMLLPRLTHGDCFSRFRQFVRQWQGWEGELVGFGKDGTHLRVWLQLQPAGNIGRDDEAMTLYAGTLTDLSSSRKLEACILQLAQTDSLSDLNRILFEEKLTLDLAMAQQQGHSVALLHIELPAYRLLAEQVGHSICSRLVSEQLNRMEQVVAQGGFCSRISASHYGVILAQSEPQPAALLVAQRLVTALEQPVLLDDIEICCPAVVGYSCFPQDATEAETLLRNADLAAKWCKENPPEQICRYTPALLSFLEHDSTLLNDLKRGIEENAFFLVYQPQIALRTGETVGLEALVRWQRTPELVVEPKVFIPLAESSGLIISLTHQILKLACAQLQTWLAQGEMLKISVNISAIHFQHANLVDDIRRVLEQYQVPAGYLELELTETCLIKDINSATQTLHELKQLGVSIAIDDFGTGYSSLGYMKQFPIDSLKIDQSFVHDIVRDNADAVIVRSIIALGHAMGYRVIAEGVETQEQLEYLTLMKCDEVQGYLLAHPLPVDEVLARLDHLKNAALPVAKHAEPRYLLLVDDEKPILNALKRTLHGAGYQLLLASDAEQAWHYLAHHAVGVMVCDNRMPGVSGLTLLREVKQRYPQVSRIMLSGYADLVSLSDAINAGEIMRFIAKPWDEQELKLAIHDAFSRYEHEVFKHGNMV</sequence>
<reference evidence="7" key="1">
    <citation type="journal article" date="2019" name="Int. J. Syst. Evol. Microbiol.">
        <title>The Global Catalogue of Microorganisms (GCM) 10K type strain sequencing project: providing services to taxonomists for standard genome sequencing and annotation.</title>
        <authorList>
            <consortium name="The Broad Institute Genomics Platform"/>
            <consortium name="The Broad Institute Genome Sequencing Center for Infectious Disease"/>
            <person name="Wu L."/>
            <person name="Ma J."/>
        </authorList>
    </citation>
    <scope>NUCLEOTIDE SEQUENCE [LARGE SCALE GENOMIC DNA]</scope>
    <source>
        <strain evidence="7">CCUG 54939</strain>
    </source>
</reference>
<evidence type="ECO:0000259" key="4">
    <source>
        <dbReference type="PROSITE" id="PS50883"/>
    </source>
</evidence>
<dbReference type="InterPro" id="IPR001633">
    <property type="entry name" value="EAL_dom"/>
</dbReference>
<dbReference type="PANTHER" id="PTHR44757">
    <property type="entry name" value="DIGUANYLATE CYCLASE DGCP"/>
    <property type="match status" value="1"/>
</dbReference>
<dbReference type="Gene3D" id="3.30.70.270">
    <property type="match status" value="1"/>
</dbReference>
<dbReference type="SUPFAM" id="SSF141868">
    <property type="entry name" value="EAL domain-like"/>
    <property type="match status" value="1"/>
</dbReference>
<feature type="domain" description="Response regulatory" evidence="2">
    <location>
        <begin position="714"/>
        <end position="829"/>
    </location>
</feature>
<dbReference type="RefSeq" id="WP_377152719.1">
    <property type="nucleotide sequence ID" value="NZ_JBHSAF010000014.1"/>
</dbReference>
<dbReference type="CDD" id="cd01948">
    <property type="entry name" value="EAL"/>
    <property type="match status" value="1"/>
</dbReference>
<accession>A0ABV8CPM3</accession>
<dbReference type="EMBL" id="JBHSAF010000014">
    <property type="protein sequence ID" value="MFC3914145.1"/>
    <property type="molecule type" value="Genomic_DNA"/>
</dbReference>
<proteinExistence type="predicted"/>
<dbReference type="Gene3D" id="3.40.50.2300">
    <property type="match status" value="1"/>
</dbReference>
<dbReference type="PROSITE" id="PS50887">
    <property type="entry name" value="GGDEF"/>
    <property type="match status" value="1"/>
</dbReference>
<dbReference type="SUPFAM" id="SSF52172">
    <property type="entry name" value="CheY-like"/>
    <property type="match status" value="1"/>
</dbReference>
<gene>
    <name evidence="6" type="ORF">ACFOSS_11775</name>
</gene>
<dbReference type="Pfam" id="PF00072">
    <property type="entry name" value="Response_reg"/>
    <property type="match status" value="1"/>
</dbReference>
<keyword evidence="7" id="KW-1185">Reference proteome</keyword>
<dbReference type="InterPro" id="IPR035919">
    <property type="entry name" value="EAL_sf"/>
</dbReference>
<dbReference type="PROSITE" id="PS50112">
    <property type="entry name" value="PAS"/>
    <property type="match status" value="1"/>
</dbReference>
<dbReference type="Pfam" id="PF13426">
    <property type="entry name" value="PAS_9"/>
    <property type="match status" value="1"/>
</dbReference>
<dbReference type="Pfam" id="PF00563">
    <property type="entry name" value="EAL"/>
    <property type="match status" value="1"/>
</dbReference>
<feature type="modified residue" description="4-aspartylphosphate" evidence="1">
    <location>
        <position position="763"/>
    </location>
</feature>
<dbReference type="PROSITE" id="PS50110">
    <property type="entry name" value="RESPONSE_REGULATORY"/>
    <property type="match status" value="1"/>
</dbReference>
<protein>
    <submittedName>
        <fullName evidence="6">EAL domain-containing protein</fullName>
    </submittedName>
</protein>
<evidence type="ECO:0000259" key="3">
    <source>
        <dbReference type="PROSITE" id="PS50112"/>
    </source>
</evidence>
<dbReference type="NCBIfam" id="TIGR00229">
    <property type="entry name" value="sensory_box"/>
    <property type="match status" value="1"/>
</dbReference>
<dbReference type="InterPro" id="IPR052155">
    <property type="entry name" value="Biofilm_reg_signaling"/>
</dbReference>
<dbReference type="InterPro" id="IPR043128">
    <property type="entry name" value="Rev_trsase/Diguanyl_cyclase"/>
</dbReference>
<dbReference type="InterPro" id="IPR000014">
    <property type="entry name" value="PAS"/>
</dbReference>
<dbReference type="Proteomes" id="UP001595692">
    <property type="component" value="Unassembled WGS sequence"/>
</dbReference>
<dbReference type="InterPro" id="IPR001789">
    <property type="entry name" value="Sig_transdc_resp-reg_receiver"/>
</dbReference>
<dbReference type="SUPFAM" id="SSF55073">
    <property type="entry name" value="Nucleotide cyclase"/>
    <property type="match status" value="1"/>
</dbReference>
<dbReference type="InterPro" id="IPR029787">
    <property type="entry name" value="Nucleotide_cyclase"/>
</dbReference>
<dbReference type="PROSITE" id="PS50883">
    <property type="entry name" value="EAL"/>
    <property type="match status" value="1"/>
</dbReference>
<feature type="domain" description="GGDEF" evidence="5">
    <location>
        <begin position="305"/>
        <end position="438"/>
    </location>
</feature>
<organism evidence="6 7">
    <name type="scientific">Pseudaeromonas sharmana</name>
    <dbReference type="NCBI Taxonomy" id="328412"/>
    <lineage>
        <taxon>Bacteria</taxon>
        <taxon>Pseudomonadati</taxon>
        <taxon>Pseudomonadota</taxon>
        <taxon>Gammaproteobacteria</taxon>
        <taxon>Aeromonadales</taxon>
        <taxon>Aeromonadaceae</taxon>
        <taxon>Pseudaeromonas</taxon>
    </lineage>
</organism>